<reference evidence="2" key="1">
    <citation type="submission" date="2023-10" db="EMBL/GenBank/DDBJ databases">
        <title>Genome assembly of Pristionchus species.</title>
        <authorList>
            <person name="Yoshida K."/>
            <person name="Sommer R.J."/>
        </authorList>
    </citation>
    <scope>NUCLEOTIDE SEQUENCE</scope>
    <source>
        <strain evidence="2">RS0144</strain>
    </source>
</reference>
<name>A0AAV5TSV9_9BILA</name>
<dbReference type="EMBL" id="BTSX01000004">
    <property type="protein sequence ID" value="GMS97365.1"/>
    <property type="molecule type" value="Genomic_DNA"/>
</dbReference>
<evidence type="ECO:0000313" key="2">
    <source>
        <dbReference type="EMBL" id="GMS97365.1"/>
    </source>
</evidence>
<organism evidence="2 3">
    <name type="scientific">Pristionchus entomophagus</name>
    <dbReference type="NCBI Taxonomy" id="358040"/>
    <lineage>
        <taxon>Eukaryota</taxon>
        <taxon>Metazoa</taxon>
        <taxon>Ecdysozoa</taxon>
        <taxon>Nematoda</taxon>
        <taxon>Chromadorea</taxon>
        <taxon>Rhabditida</taxon>
        <taxon>Rhabditina</taxon>
        <taxon>Diplogasteromorpha</taxon>
        <taxon>Diplogasteroidea</taxon>
        <taxon>Neodiplogasteridae</taxon>
        <taxon>Pristionchus</taxon>
    </lineage>
</organism>
<protein>
    <submittedName>
        <fullName evidence="2">Uncharacterized protein</fullName>
    </submittedName>
</protein>
<dbReference type="Proteomes" id="UP001432027">
    <property type="component" value="Unassembled WGS sequence"/>
</dbReference>
<evidence type="ECO:0000256" key="1">
    <source>
        <dbReference type="SAM" id="MobiDB-lite"/>
    </source>
</evidence>
<keyword evidence="3" id="KW-1185">Reference proteome</keyword>
<feature type="region of interest" description="Disordered" evidence="1">
    <location>
        <begin position="665"/>
        <end position="686"/>
    </location>
</feature>
<comment type="caution">
    <text evidence="2">The sequence shown here is derived from an EMBL/GenBank/DDBJ whole genome shotgun (WGS) entry which is preliminary data.</text>
</comment>
<proteinExistence type="predicted"/>
<evidence type="ECO:0000313" key="3">
    <source>
        <dbReference type="Proteomes" id="UP001432027"/>
    </source>
</evidence>
<accession>A0AAV5TSV9</accession>
<dbReference type="AlphaFoldDB" id="A0AAV5TSV9"/>
<sequence length="1143" mass="130731">MSKVVAECNARTDADVRVHAEKAAFKGETLRVMFNSLQARTAKNLSPETRVFAEVCYEKHLTRYIAAALIECAKSDKGRETADEIVTSQETSTLKGTWKPLVDRCSKLLRNLKMETTNARLSRLSDHWSRSEEGARQARRLKDMIWKAIHTTIDEANIDCEKMVNWIELYSVPHSPIRKTYPSYKDLEHKRNIVKVHRIDAFSEAAAFIERETAHSIIHVIVGDEDSGARFYISIFDRFKGILLKWRNKMYGEQYKPKIVIATRAYFASEDTGINNREAISSVFLHTETIMDEPFNSDFERGSLNDYLREVFVLTEITMKHYKEIQHCIKHHCGNLLKLIKSWPSEKQILDDTEIMTMWNYHCDDRNQPDFIDNLLAYIEKSIEAHAYLNNVQQNFSGYVTNHGATFVQSSITALSLELGQDYVVYSERSSSALTLKVRMKKSIDQGFGMQQFLEMRHGCVVTPYRILKAEESIAAVIQSYNNVLIVQRSNPYTSLPSFLKSGEIIISQIVERCQDEPPKFVTMTIEEFPCFVSTATREHNSSLLIVVCPTTELMNEINIKMKAEGKHACICETPLGVTNESGKNTSETLVVCTTSACFEGWQFLPHLRVHIKIIVFHHANDYHSLKVAYYLADSTEIENVCVYVPNGGNRTSAMTCSGASAIPSRTSQSGKAVPNATSKLSNGSPSEKELIEQLVNTRGINDLLEAKRLLHRRERNLSVAAKIVNASLPSENIESADSPMDISSNGFLKQSRNRISETIRRIHGVEVRILTCCSKYNMHDKSIDQISERSMISPDELKKFVRSIKTTIHWTDLRDRIAKYFQLEYDAENHWSLRYGNCNPRADRCLIALSSDSVSAATSFLEHLRLSTWPVNYRTSVLQCSDRNLDDCTMYHPESELNEELQDTLLKTMEGALTIEYVAPASSDNGFAGLSPTSDLLGIVVADSSAKGCPLYLFPRRCYDRLASDLLDYGVVICKDYEHARKQKHIYDTIQLPLINETTRRSSMENLLRVESALMEYGSRDWMEWLARRLRFYDYDPEVISFYHRTVAERDYYVQDERLIQRLREALTNSTLNEAESNADKMRINAFVYSTMDILLRGDRLVLIEPPFASTRALTQLTDFIRARRMPPPDFQKEFQQQSTHL</sequence>
<gene>
    <name evidence="2" type="ORF">PENTCL1PPCAC_19540</name>
</gene>